<proteinExistence type="inferred from homology"/>
<dbReference type="EC" id="3.4.23.-" evidence="1"/>
<keyword evidence="1" id="KW-0645">Protease</keyword>
<comment type="function">
    <text evidence="1">Probable aspartic protease that is responsible for the proteolytic cleavage of the RNA polymerase sigma E factor (SigE/spoIIGB) to yield the active peptide in the mother cell during sporulation. Responds to a signal from the forespore that is triggered by the extracellular signal protein SpoIIR.</text>
</comment>
<keyword evidence="1" id="KW-0064">Aspartyl protease</keyword>
<feature type="transmembrane region" description="Helical" evidence="3">
    <location>
        <begin position="65"/>
        <end position="82"/>
    </location>
</feature>
<dbReference type="GO" id="GO:0030436">
    <property type="term" value="P:asexual sporulation"/>
    <property type="evidence" value="ECO:0007669"/>
    <property type="project" value="InterPro"/>
</dbReference>
<dbReference type="Pfam" id="PF03419">
    <property type="entry name" value="Peptidase_U4"/>
    <property type="match status" value="1"/>
</dbReference>
<organism evidence="4 5">
    <name type="scientific">Virgibacillus profundi</name>
    <dbReference type="NCBI Taxonomy" id="2024555"/>
    <lineage>
        <taxon>Bacteria</taxon>
        <taxon>Bacillati</taxon>
        <taxon>Bacillota</taxon>
        <taxon>Bacilli</taxon>
        <taxon>Bacillales</taxon>
        <taxon>Bacillaceae</taxon>
        <taxon>Virgibacillus</taxon>
    </lineage>
</organism>
<keyword evidence="5" id="KW-1185">Reference proteome</keyword>
<evidence type="ECO:0000256" key="3">
    <source>
        <dbReference type="SAM" id="Phobius"/>
    </source>
</evidence>
<feature type="transmembrane region" description="Helical" evidence="3">
    <location>
        <begin position="6"/>
        <end position="27"/>
    </location>
</feature>
<dbReference type="EMBL" id="NPOA01000005">
    <property type="protein sequence ID" value="PAV29920.1"/>
    <property type="molecule type" value="Genomic_DNA"/>
</dbReference>
<sequence>MTIYLDAVWTLNFFLDMMLLMLTQALARDSTRKIRIVFGAFIASLLVPISIYFPDSFATSVVGKFIYSVIIIVCAFGFMNIYRMMKLLLLFYFTTFAIGGGLIAIHFLFQNPIGLSANGLLTFNSGYGDPISWIFLCIGFPLVWIFTKARMDRHAAEKIRYDQQYPVTIQLKNKSYSTTGYIDSGNQLVDPLTKKPVIICDESFLKQWFSENEWKQLKDANDHLDFDNLPRGWEKYIHIVPYQGVQGSGMFLIGIKPDKLVVHYDEQKIVTNKILIGIQFAELTKDQSYHCLLQPQILKLAAVYSA</sequence>
<dbReference type="PIRSF" id="PIRSF018571">
    <property type="entry name" value="SpoIIGA"/>
    <property type="match status" value="1"/>
</dbReference>
<evidence type="ECO:0000313" key="4">
    <source>
        <dbReference type="EMBL" id="PAV29920.1"/>
    </source>
</evidence>
<keyword evidence="3" id="KW-0812">Transmembrane</keyword>
<dbReference type="GO" id="GO:0030435">
    <property type="term" value="P:sporulation resulting in formation of a cellular spore"/>
    <property type="evidence" value="ECO:0007669"/>
    <property type="project" value="UniProtKB-KW"/>
</dbReference>
<evidence type="ECO:0000256" key="2">
    <source>
        <dbReference type="PIRSR" id="PIRSR018571-1"/>
    </source>
</evidence>
<dbReference type="RefSeq" id="WP_095655116.1">
    <property type="nucleotide sequence ID" value="NZ_NPOA01000005.1"/>
</dbReference>
<evidence type="ECO:0000313" key="5">
    <source>
        <dbReference type="Proteomes" id="UP000218887"/>
    </source>
</evidence>
<keyword evidence="1" id="KW-1003">Cell membrane</keyword>
<feature type="transmembrane region" description="Helical" evidence="3">
    <location>
        <begin position="34"/>
        <end position="53"/>
    </location>
</feature>
<dbReference type="GO" id="GO:0004190">
    <property type="term" value="F:aspartic-type endopeptidase activity"/>
    <property type="evidence" value="ECO:0007669"/>
    <property type="project" value="UniProtKB-KW"/>
</dbReference>
<keyword evidence="3" id="KW-1133">Transmembrane helix</keyword>
<keyword evidence="1" id="KW-0378">Hydrolase</keyword>
<dbReference type="AlphaFoldDB" id="A0A2A2IFK0"/>
<dbReference type="InterPro" id="IPR005081">
    <property type="entry name" value="SpoIIGA"/>
</dbReference>
<dbReference type="GO" id="GO:0005886">
    <property type="term" value="C:plasma membrane"/>
    <property type="evidence" value="ECO:0007669"/>
    <property type="project" value="UniProtKB-SubCell"/>
</dbReference>
<gene>
    <name evidence="4" type="primary">spoIIGA</name>
    <name evidence="4" type="ORF">CIL05_08555</name>
</gene>
<protein>
    <recommendedName>
        <fullName evidence="1">Sporulation sigma-E factor-processing peptidase</fullName>
        <ecNumber evidence="1">3.4.23.-</ecNumber>
    </recommendedName>
    <alternativeName>
        <fullName evidence="1">Membrane-associated aspartic protease</fullName>
    </alternativeName>
    <alternativeName>
        <fullName evidence="1">Stage II sporulation protein GA</fullName>
    </alternativeName>
</protein>
<comment type="subunit">
    <text evidence="1">Self-associates. Interacts with SigE. Interacts with SpoIIR.</text>
</comment>
<reference evidence="4 5" key="1">
    <citation type="submission" date="2017-08" db="EMBL/GenBank/DDBJ databases">
        <title>Virgibacillus indicus sp. nov. and Virgibacillus profoundi sp. nov, two moderately halophilic bacteria isolated from marine sediment by using the Microfluidic Streak Plate.</title>
        <authorList>
            <person name="Xu B."/>
            <person name="Hu B."/>
            <person name="Wang J."/>
            <person name="Zhu Y."/>
            <person name="Huang L."/>
            <person name="Du W."/>
            <person name="Huang Y."/>
        </authorList>
    </citation>
    <scope>NUCLEOTIDE SEQUENCE [LARGE SCALE GENOMIC DNA]</scope>
    <source>
        <strain evidence="4 5">IO3-P3-H5</strain>
    </source>
</reference>
<accession>A0A2A2IFK0</accession>
<evidence type="ECO:0000256" key="1">
    <source>
        <dbReference type="PIRNR" id="PIRNR018571"/>
    </source>
</evidence>
<dbReference type="NCBIfam" id="TIGR02854">
    <property type="entry name" value="spore_II_GA"/>
    <property type="match status" value="1"/>
</dbReference>
<comment type="subcellular location">
    <subcellularLocation>
        <location evidence="1">Cell membrane</location>
    </subcellularLocation>
</comment>
<name>A0A2A2IFK0_9BACI</name>
<keyword evidence="1" id="KW-0749">Sporulation</keyword>
<feature type="transmembrane region" description="Helical" evidence="3">
    <location>
        <begin position="130"/>
        <end position="147"/>
    </location>
</feature>
<comment type="caution">
    <text evidence="4">The sequence shown here is derived from an EMBL/GenBank/DDBJ whole genome shotgun (WGS) entry which is preliminary data.</text>
</comment>
<dbReference type="GO" id="GO:0006508">
    <property type="term" value="P:proteolysis"/>
    <property type="evidence" value="ECO:0007669"/>
    <property type="project" value="UniProtKB-KW"/>
</dbReference>
<dbReference type="Proteomes" id="UP000218887">
    <property type="component" value="Unassembled WGS sequence"/>
</dbReference>
<keyword evidence="1 3" id="KW-0472">Membrane</keyword>
<dbReference type="OrthoDB" id="2690199at2"/>
<feature type="transmembrane region" description="Helical" evidence="3">
    <location>
        <begin position="89"/>
        <end position="110"/>
    </location>
</feature>
<feature type="active site" evidence="2">
    <location>
        <position position="183"/>
    </location>
</feature>
<comment type="similarity">
    <text evidence="1">Belongs to the peptidase U4 family.</text>
</comment>